<dbReference type="GeneTree" id="ENSGT00390000016029"/>
<feature type="transmembrane region" description="Helical" evidence="1">
    <location>
        <begin position="97"/>
        <end position="117"/>
    </location>
</feature>
<reference evidence="2" key="2">
    <citation type="submission" date="2025-08" db="UniProtKB">
        <authorList>
            <consortium name="Ensembl"/>
        </authorList>
    </citation>
    <scope>IDENTIFICATION</scope>
    <source>
        <strain evidence="2">Glennie</strain>
    </source>
</reference>
<evidence type="ECO:0000313" key="3">
    <source>
        <dbReference type="Proteomes" id="UP000002279"/>
    </source>
</evidence>
<protein>
    <submittedName>
        <fullName evidence="2">Transmembrane protein 212</fullName>
    </submittedName>
</protein>
<evidence type="ECO:0000313" key="2">
    <source>
        <dbReference type="Ensembl" id="ENSOANP00000053031.1"/>
    </source>
</evidence>
<keyword evidence="3" id="KW-1185">Reference proteome</keyword>
<dbReference type="Proteomes" id="UP000002279">
    <property type="component" value="Chromosome 1"/>
</dbReference>
<keyword evidence="1" id="KW-0472">Membrane</keyword>
<reference evidence="2 3" key="1">
    <citation type="journal article" date="2008" name="Nature">
        <title>Genome analysis of the platypus reveals unique signatures of evolution.</title>
        <authorList>
            <person name="Warren W.C."/>
            <person name="Hillier L.W."/>
            <person name="Marshall Graves J.A."/>
            <person name="Birney E."/>
            <person name="Ponting C.P."/>
            <person name="Grutzner F."/>
            <person name="Belov K."/>
            <person name="Miller W."/>
            <person name="Clarke L."/>
            <person name="Chinwalla A.T."/>
            <person name="Yang S.P."/>
            <person name="Heger A."/>
            <person name="Locke D.P."/>
            <person name="Miethke P."/>
            <person name="Waters P.D."/>
            <person name="Veyrunes F."/>
            <person name="Fulton L."/>
            <person name="Fulton B."/>
            <person name="Graves T."/>
            <person name="Wallis J."/>
            <person name="Puente X.S."/>
            <person name="Lopez-Otin C."/>
            <person name="Ordonez G.R."/>
            <person name="Eichler E.E."/>
            <person name="Chen L."/>
            <person name="Cheng Z."/>
            <person name="Deakin J.E."/>
            <person name="Alsop A."/>
            <person name="Thompson K."/>
            <person name="Kirby P."/>
            <person name="Papenfuss A.T."/>
            <person name="Wakefield M.J."/>
            <person name="Olender T."/>
            <person name="Lancet D."/>
            <person name="Huttley G.A."/>
            <person name="Smit A.F."/>
            <person name="Pask A."/>
            <person name="Temple-Smith P."/>
            <person name="Batzer M.A."/>
            <person name="Walker J.A."/>
            <person name="Konkel M.K."/>
            <person name="Harris R.S."/>
            <person name="Whittington C.M."/>
            <person name="Wong E.S."/>
            <person name="Gemmell N.J."/>
            <person name="Buschiazzo E."/>
            <person name="Vargas Jentzsch I.M."/>
            <person name="Merkel A."/>
            <person name="Schmitz J."/>
            <person name="Zemann A."/>
            <person name="Churakov G."/>
            <person name="Kriegs J.O."/>
            <person name="Brosius J."/>
            <person name="Murchison E.P."/>
            <person name="Sachidanandam R."/>
            <person name="Smith C."/>
            <person name="Hannon G.J."/>
            <person name="Tsend-Ayush E."/>
            <person name="McMillan D."/>
            <person name="Attenborough R."/>
            <person name="Rens W."/>
            <person name="Ferguson-Smith M."/>
            <person name="Lefevre C.M."/>
            <person name="Sharp J.A."/>
            <person name="Nicholas K.R."/>
            <person name="Ray D.A."/>
            <person name="Kube M."/>
            <person name="Reinhardt R."/>
            <person name="Pringle T.H."/>
            <person name="Taylor J."/>
            <person name="Jones R.C."/>
            <person name="Nixon B."/>
            <person name="Dacheux J.L."/>
            <person name="Niwa H."/>
            <person name="Sekita Y."/>
            <person name="Huang X."/>
            <person name="Stark A."/>
            <person name="Kheradpour P."/>
            <person name="Kellis M."/>
            <person name="Flicek P."/>
            <person name="Chen Y."/>
            <person name="Webber C."/>
            <person name="Hardison R."/>
            <person name="Nelson J."/>
            <person name="Hallsworth-Pepin K."/>
            <person name="Delehaunty K."/>
            <person name="Markovic C."/>
            <person name="Minx P."/>
            <person name="Feng Y."/>
            <person name="Kremitzki C."/>
            <person name="Mitreva M."/>
            <person name="Glasscock J."/>
            <person name="Wylie T."/>
            <person name="Wohldmann P."/>
            <person name="Thiru P."/>
            <person name="Nhan M.N."/>
            <person name="Pohl C.S."/>
            <person name="Smith S.M."/>
            <person name="Hou S."/>
            <person name="Nefedov M."/>
            <person name="de Jong P.J."/>
            <person name="Renfree M.B."/>
            <person name="Mardis E.R."/>
            <person name="Wilson R.K."/>
        </authorList>
    </citation>
    <scope>NUCLEOTIDE SEQUENCE [LARGE SCALE GENOMIC DNA]</scope>
    <source>
        <strain evidence="2 3">Glennie</strain>
    </source>
</reference>
<dbReference type="Ensembl" id="ENSOANT00000056474.1">
    <property type="protein sequence ID" value="ENSOANP00000053031.1"/>
    <property type="gene ID" value="ENSOANG00000050579.1"/>
</dbReference>
<reference evidence="2" key="3">
    <citation type="submission" date="2025-09" db="UniProtKB">
        <authorList>
            <consortium name="Ensembl"/>
        </authorList>
    </citation>
    <scope>IDENTIFICATION</scope>
    <source>
        <strain evidence="2">Glennie</strain>
    </source>
</reference>
<gene>
    <name evidence="2" type="primary">TMEM212</name>
</gene>
<feature type="transmembrane region" description="Helical" evidence="1">
    <location>
        <begin position="7"/>
        <end position="31"/>
    </location>
</feature>
<dbReference type="AlphaFoldDB" id="A0A6I8PGF6"/>
<keyword evidence="1" id="KW-1133">Transmembrane helix</keyword>
<keyword evidence="1" id="KW-0812">Transmembrane</keyword>
<accession>A0A6I8PGF6</accession>
<dbReference type="FunCoup" id="A0A6I8PGF6">
    <property type="interactions" value="5"/>
</dbReference>
<dbReference type="OMA" id="HYEWYHL"/>
<organism evidence="2 3">
    <name type="scientific">Ornithorhynchus anatinus</name>
    <name type="common">Duckbill platypus</name>
    <dbReference type="NCBI Taxonomy" id="9258"/>
    <lineage>
        <taxon>Eukaryota</taxon>
        <taxon>Metazoa</taxon>
        <taxon>Chordata</taxon>
        <taxon>Craniata</taxon>
        <taxon>Vertebrata</taxon>
        <taxon>Euteleostomi</taxon>
        <taxon>Mammalia</taxon>
        <taxon>Monotremata</taxon>
        <taxon>Ornithorhynchidae</taxon>
        <taxon>Ornithorhynchus</taxon>
    </lineage>
</organism>
<evidence type="ECO:0000256" key="1">
    <source>
        <dbReference type="SAM" id="Phobius"/>
    </source>
</evidence>
<dbReference type="InParanoid" id="A0A6I8PGF6"/>
<dbReference type="Bgee" id="ENSOANG00000050579">
    <property type="expression patterns" value="Expressed in endometrium"/>
</dbReference>
<proteinExistence type="predicted"/>
<sequence>MKSPYQYAGGVLITFGTLSIFSGVTAFFPVFSYKPWFTGWSVHIACPIWNGALPCNKMFPSYFQWEACFTFGILNIVGSPFQFVIALESAFLGPYCYYSLSGIAGTNYLGFAVRFPFPYKKFPTLCVDPLHYEEYHLSLQILDLCSSLAMLCASSTILVKLSTRLILFGHLNVSKEKTETFPSGV</sequence>
<feature type="transmembrane region" description="Helical" evidence="1">
    <location>
        <begin position="62"/>
        <end position="85"/>
    </location>
</feature>
<name>A0A6I8PGF6_ORNAN</name>